<keyword evidence="2" id="KW-1185">Reference proteome</keyword>
<dbReference type="InterPro" id="IPR052035">
    <property type="entry name" value="ZnF_BED_domain_contain"/>
</dbReference>
<proteinExistence type="predicted"/>
<dbReference type="Proteomes" id="UP001558613">
    <property type="component" value="Unassembled WGS sequence"/>
</dbReference>
<evidence type="ECO:0000313" key="2">
    <source>
        <dbReference type="Proteomes" id="UP001558613"/>
    </source>
</evidence>
<organism evidence="1 2">
    <name type="scientific">Cirrhinus molitorella</name>
    <name type="common">mud carp</name>
    <dbReference type="NCBI Taxonomy" id="172907"/>
    <lineage>
        <taxon>Eukaryota</taxon>
        <taxon>Metazoa</taxon>
        <taxon>Chordata</taxon>
        <taxon>Craniata</taxon>
        <taxon>Vertebrata</taxon>
        <taxon>Euteleostomi</taxon>
        <taxon>Actinopterygii</taxon>
        <taxon>Neopterygii</taxon>
        <taxon>Teleostei</taxon>
        <taxon>Ostariophysi</taxon>
        <taxon>Cypriniformes</taxon>
        <taxon>Cyprinidae</taxon>
        <taxon>Labeoninae</taxon>
        <taxon>Labeonini</taxon>
        <taxon>Cirrhinus</taxon>
    </lineage>
</organism>
<name>A0ABR3NXC1_9TELE</name>
<gene>
    <name evidence="1" type="ORF">QQF64_000454</name>
</gene>
<dbReference type="EMBL" id="JAYMGO010000001">
    <property type="protein sequence ID" value="KAL1281651.1"/>
    <property type="molecule type" value="Genomic_DNA"/>
</dbReference>
<evidence type="ECO:0008006" key="3">
    <source>
        <dbReference type="Google" id="ProtNLM"/>
    </source>
</evidence>
<dbReference type="PANTHER" id="PTHR46481:SF9">
    <property type="entry name" value="ZINC FINGER BED DOMAIN-CONTAINING PROTEIN 1-LIKE"/>
    <property type="match status" value="1"/>
</dbReference>
<sequence length="209" mass="23804">MVTGGADEVAPLVDKKGEKSHYITKSWELQSWCLGCCGLNTDHTAECLKEAFEEKLEDWKLVIVKMASITTDNATNNKKAFEDYTWISCFGHNLHLAVNKALQVNRVSAALSKLRKTISAFTRSPKLSRQFSKKQKDLSSPDHKLIHDEPTHWSSSFKMVERFLEQQQVISAVLAEDRKKWYLMPKDSDITVLETVKAVLENLYPGFLL</sequence>
<evidence type="ECO:0000313" key="1">
    <source>
        <dbReference type="EMBL" id="KAL1281651.1"/>
    </source>
</evidence>
<reference evidence="1 2" key="1">
    <citation type="submission" date="2023-09" db="EMBL/GenBank/DDBJ databases">
        <authorList>
            <person name="Wang M."/>
        </authorList>
    </citation>
    <scope>NUCLEOTIDE SEQUENCE [LARGE SCALE GENOMIC DNA]</scope>
    <source>
        <strain evidence="1">GT-2023</strain>
        <tissue evidence="1">Liver</tissue>
    </source>
</reference>
<dbReference type="SUPFAM" id="SSF53098">
    <property type="entry name" value="Ribonuclease H-like"/>
    <property type="match status" value="1"/>
</dbReference>
<comment type="caution">
    <text evidence="1">The sequence shown here is derived from an EMBL/GenBank/DDBJ whole genome shotgun (WGS) entry which is preliminary data.</text>
</comment>
<dbReference type="PANTHER" id="PTHR46481">
    <property type="entry name" value="ZINC FINGER BED DOMAIN-CONTAINING PROTEIN 4"/>
    <property type="match status" value="1"/>
</dbReference>
<protein>
    <recommendedName>
        <fullName evidence="3">Transposase</fullName>
    </recommendedName>
</protein>
<accession>A0ABR3NXC1</accession>
<dbReference type="InterPro" id="IPR012337">
    <property type="entry name" value="RNaseH-like_sf"/>
</dbReference>